<organism evidence="2 3">
    <name type="scientific">Luteimonas vadosa</name>
    <dbReference type="NCBI Taxonomy" id="1165507"/>
    <lineage>
        <taxon>Bacteria</taxon>
        <taxon>Pseudomonadati</taxon>
        <taxon>Pseudomonadota</taxon>
        <taxon>Gammaproteobacteria</taxon>
        <taxon>Lysobacterales</taxon>
        <taxon>Lysobacteraceae</taxon>
        <taxon>Luteimonas</taxon>
    </lineage>
</organism>
<proteinExistence type="predicted"/>
<keyword evidence="1" id="KW-1133">Transmembrane helix</keyword>
<protein>
    <submittedName>
        <fullName evidence="2">DUF456 domain-containing protein</fullName>
    </submittedName>
</protein>
<dbReference type="PANTHER" id="PTHR39165">
    <property type="entry name" value="IG HYPOTHETICAL 17883"/>
    <property type="match status" value="1"/>
</dbReference>
<dbReference type="EMBL" id="BAABJY010000002">
    <property type="protein sequence ID" value="GAA4867352.1"/>
    <property type="molecule type" value="Genomic_DNA"/>
</dbReference>
<sequence length="166" mass="17156">MEAQSIYYALAIVLVLIGIAGTILPALPGLPLVFAGMLLAAWAGDFQQIGLPTVVLLGILTAISLLIDFWATAMGAKRVGASRKAVIGAIAGTVVGIFFGPIGLFVGPFGGAVLGELLHGRRLDAGGIGNATRIGLGTWLGIVFGVALKLMLALAMLGLFAWSWWR</sequence>
<dbReference type="Proteomes" id="UP001501323">
    <property type="component" value="Unassembled WGS sequence"/>
</dbReference>
<gene>
    <name evidence="2" type="ORF">GCM10023332_19650</name>
</gene>
<feature type="transmembrane region" description="Helical" evidence="1">
    <location>
        <begin position="139"/>
        <end position="165"/>
    </location>
</feature>
<accession>A0ABP9E6N2</accession>
<feature type="transmembrane region" description="Helical" evidence="1">
    <location>
        <begin position="7"/>
        <end position="29"/>
    </location>
</feature>
<evidence type="ECO:0000313" key="3">
    <source>
        <dbReference type="Proteomes" id="UP001501323"/>
    </source>
</evidence>
<evidence type="ECO:0000256" key="1">
    <source>
        <dbReference type="SAM" id="Phobius"/>
    </source>
</evidence>
<reference evidence="3" key="1">
    <citation type="journal article" date="2019" name="Int. J. Syst. Evol. Microbiol.">
        <title>The Global Catalogue of Microorganisms (GCM) 10K type strain sequencing project: providing services to taxonomists for standard genome sequencing and annotation.</title>
        <authorList>
            <consortium name="The Broad Institute Genomics Platform"/>
            <consortium name="The Broad Institute Genome Sequencing Center for Infectious Disease"/>
            <person name="Wu L."/>
            <person name="Ma J."/>
        </authorList>
    </citation>
    <scope>NUCLEOTIDE SEQUENCE [LARGE SCALE GENOMIC DNA]</scope>
    <source>
        <strain evidence="3">JCM 18392</strain>
    </source>
</reference>
<feature type="transmembrane region" description="Helical" evidence="1">
    <location>
        <begin position="85"/>
        <end position="106"/>
    </location>
</feature>
<keyword evidence="3" id="KW-1185">Reference proteome</keyword>
<name>A0ABP9E6N2_9GAMM</name>
<dbReference type="InterPro" id="IPR007403">
    <property type="entry name" value="DUF456"/>
</dbReference>
<dbReference type="PANTHER" id="PTHR39165:SF1">
    <property type="entry name" value="DUF456 DOMAIN-CONTAINING PROTEIN"/>
    <property type="match status" value="1"/>
</dbReference>
<evidence type="ECO:0000313" key="2">
    <source>
        <dbReference type="EMBL" id="GAA4867352.1"/>
    </source>
</evidence>
<keyword evidence="1" id="KW-0812">Transmembrane</keyword>
<feature type="transmembrane region" description="Helical" evidence="1">
    <location>
        <begin position="49"/>
        <end position="73"/>
    </location>
</feature>
<dbReference type="RefSeq" id="WP_345295305.1">
    <property type="nucleotide sequence ID" value="NZ_BAABJY010000002.1"/>
</dbReference>
<comment type="caution">
    <text evidence="2">The sequence shown here is derived from an EMBL/GenBank/DDBJ whole genome shotgun (WGS) entry which is preliminary data.</text>
</comment>
<keyword evidence="1" id="KW-0472">Membrane</keyword>
<dbReference type="Pfam" id="PF04306">
    <property type="entry name" value="DUF456"/>
    <property type="match status" value="1"/>
</dbReference>